<feature type="transmembrane region" description="Helical" evidence="10">
    <location>
        <begin position="140"/>
        <end position="158"/>
    </location>
</feature>
<dbReference type="Pfam" id="PF00999">
    <property type="entry name" value="Na_H_Exchanger"/>
    <property type="match status" value="1"/>
</dbReference>
<keyword evidence="3" id="KW-0633">Potassium transport</keyword>
<gene>
    <name evidence="14" type="ORF">SAY87_019331</name>
</gene>
<evidence type="ECO:0000256" key="8">
    <source>
        <dbReference type="ARBA" id="ARBA00023136"/>
    </source>
</evidence>
<dbReference type="GO" id="GO:0016020">
    <property type="term" value="C:membrane"/>
    <property type="evidence" value="ECO:0007669"/>
    <property type="project" value="UniProtKB-SubCell"/>
</dbReference>
<feature type="transmembrane region" description="Helical" evidence="10">
    <location>
        <begin position="178"/>
        <end position="197"/>
    </location>
</feature>
<evidence type="ECO:0008006" key="16">
    <source>
        <dbReference type="Google" id="ProtNLM"/>
    </source>
</evidence>
<evidence type="ECO:0000256" key="5">
    <source>
        <dbReference type="ARBA" id="ARBA00022958"/>
    </source>
</evidence>
<dbReference type="GO" id="GO:0006813">
    <property type="term" value="P:potassium ion transport"/>
    <property type="evidence" value="ECO:0007669"/>
    <property type="project" value="UniProtKB-KW"/>
</dbReference>
<feature type="domain" description="Cation/H(+) antiporter C-terminal" evidence="13">
    <location>
        <begin position="638"/>
        <end position="801"/>
    </location>
</feature>
<comment type="subcellular location">
    <subcellularLocation>
        <location evidence="1">Membrane</location>
        <topology evidence="1">Multi-pass membrane protein</topology>
    </subcellularLocation>
</comment>
<dbReference type="PANTHER" id="PTHR32468:SF74">
    <property type="entry name" value="CATION_H(+) ANTIPORTER 21-RELATED"/>
    <property type="match status" value="1"/>
</dbReference>
<dbReference type="Pfam" id="PF23259">
    <property type="entry name" value="CHX17_C"/>
    <property type="match status" value="1"/>
</dbReference>
<feature type="transmembrane region" description="Helical" evidence="10">
    <location>
        <begin position="47"/>
        <end position="65"/>
    </location>
</feature>
<feature type="transmembrane region" description="Helical" evidence="10">
    <location>
        <begin position="279"/>
        <end position="305"/>
    </location>
</feature>
<dbReference type="GO" id="GO:0015297">
    <property type="term" value="F:antiporter activity"/>
    <property type="evidence" value="ECO:0007669"/>
    <property type="project" value="InterPro"/>
</dbReference>
<evidence type="ECO:0000313" key="15">
    <source>
        <dbReference type="Proteomes" id="UP001345219"/>
    </source>
</evidence>
<feature type="domain" description="Cation/H+ exchanger transmembrane" evidence="11">
    <location>
        <begin position="60"/>
        <end position="439"/>
    </location>
</feature>
<sequence>MVVGNDRFGFKIIVSPNRMEMKVCFDDKAYNSSNWAPDSNMVTAPTLYSQIATQIGLSGLIYLLLKPFNQSPLVAEVIAGIMIGPTLLGNFSGFVNNIFPFVSTTVLENFMNLGIIYYMSQLGMEMNLTPMLKIRRKTTIRAMAGMVLPMAIGFVSYFLVVPPMKPHEPILPKLKSAFVWGIVLTATNLPDLTRVLAEQKLMRTDIGRSAVASSFLSDIAMWVFLAVLISVSRPEYTIRLCISTIAFMLFCAFLARPALSWLISVTSKGKDYRERQVQFVLCGVLVAALITDSLGLGSLLGAFMFGFTLPSGQLTTTISERIEKVSSWIMVPLYCTVSGLKSNLPMMVPEGRSVMHVILFVGISWSAKVISTFLVSIGSQRMRRPQEIFTLGVLMNSKGLLAMIAINLGRELYLVEVEASGVMMLSVLVMMMSVSPIVKYTYKPQHRMLLHKTRTIQSTGSELPFRIVACLHSKHQIQGVASLLRLSNSTAQSKIHTTGIHLVELTEHAAAAAMLIEHDTHSKSAAGTKENSMNHQIVQSMLALGKENGSLISVDCLTAISRYATMHIDICCIAEDKRAALLIVPFHEQANSKDEPEMIDAHAVRNMNQQVMSKAPCTVGLLVDRGLGKPNYGTTCLIVFYIGGADDREALSYAWRMVWRPNVHLTVVRFVQSDDAVEPTPVEDPDDDGKGILSLMEDQERQKMMDEEFIIEFKNKAAGSSSVSYTEEVVQNGDETMAIVRNVMSANYYHLCIAGKGEKRISVAEMGLSELVEFQELGAIGDAIVTSNFSNSTSVLVIQHYRK</sequence>
<dbReference type="InterPro" id="IPR057291">
    <property type="entry name" value="CHX17_2nd"/>
</dbReference>
<dbReference type="EMBL" id="JAXIOK010000012">
    <property type="protein sequence ID" value="KAK4758030.1"/>
    <property type="molecule type" value="Genomic_DNA"/>
</dbReference>
<comment type="caution">
    <text evidence="14">The sequence shown here is derived from an EMBL/GenBank/DDBJ whole genome shotgun (WGS) entry which is preliminary data.</text>
</comment>
<evidence type="ECO:0000259" key="12">
    <source>
        <dbReference type="Pfam" id="PF23256"/>
    </source>
</evidence>
<comment type="similarity">
    <text evidence="9">Belongs to the monovalent cation:proton antiporter 2 (CPA2) transporter (TC 2.A.37) family. CHX (TC 2.A.37.4) subfamily.</text>
</comment>
<evidence type="ECO:0000256" key="2">
    <source>
        <dbReference type="ARBA" id="ARBA00022448"/>
    </source>
</evidence>
<feature type="transmembrane region" description="Helical" evidence="10">
    <location>
        <begin position="236"/>
        <end position="259"/>
    </location>
</feature>
<dbReference type="AlphaFoldDB" id="A0AAN7Q748"/>
<evidence type="ECO:0000256" key="7">
    <source>
        <dbReference type="ARBA" id="ARBA00023065"/>
    </source>
</evidence>
<feature type="transmembrane region" description="Helical" evidence="10">
    <location>
        <begin position="421"/>
        <end position="442"/>
    </location>
</feature>
<protein>
    <recommendedName>
        <fullName evidence="16">Cation/H+ exchanger domain-containing protein</fullName>
    </recommendedName>
</protein>
<dbReference type="InterPro" id="IPR006153">
    <property type="entry name" value="Cation/H_exchanger_TM"/>
</dbReference>
<feature type="transmembrane region" description="Helical" evidence="10">
    <location>
        <begin position="209"/>
        <end position="230"/>
    </location>
</feature>
<keyword evidence="2" id="KW-0813">Transport</keyword>
<dbReference type="GO" id="GO:1902600">
    <property type="term" value="P:proton transmembrane transport"/>
    <property type="evidence" value="ECO:0007669"/>
    <property type="project" value="InterPro"/>
</dbReference>
<evidence type="ECO:0000259" key="13">
    <source>
        <dbReference type="Pfam" id="PF23259"/>
    </source>
</evidence>
<feature type="transmembrane region" description="Helical" evidence="10">
    <location>
        <begin position="98"/>
        <end position="119"/>
    </location>
</feature>
<proteinExistence type="inferred from homology"/>
<feature type="transmembrane region" description="Helical" evidence="10">
    <location>
        <begin position="72"/>
        <end position="92"/>
    </location>
</feature>
<evidence type="ECO:0000256" key="6">
    <source>
        <dbReference type="ARBA" id="ARBA00022989"/>
    </source>
</evidence>
<evidence type="ECO:0000256" key="10">
    <source>
        <dbReference type="SAM" id="Phobius"/>
    </source>
</evidence>
<dbReference type="GO" id="GO:0006885">
    <property type="term" value="P:regulation of pH"/>
    <property type="evidence" value="ECO:0007669"/>
    <property type="project" value="TreeGrafter"/>
</dbReference>
<organism evidence="14 15">
    <name type="scientific">Trapa incisa</name>
    <dbReference type="NCBI Taxonomy" id="236973"/>
    <lineage>
        <taxon>Eukaryota</taxon>
        <taxon>Viridiplantae</taxon>
        <taxon>Streptophyta</taxon>
        <taxon>Embryophyta</taxon>
        <taxon>Tracheophyta</taxon>
        <taxon>Spermatophyta</taxon>
        <taxon>Magnoliopsida</taxon>
        <taxon>eudicotyledons</taxon>
        <taxon>Gunneridae</taxon>
        <taxon>Pentapetalae</taxon>
        <taxon>rosids</taxon>
        <taxon>malvids</taxon>
        <taxon>Myrtales</taxon>
        <taxon>Lythraceae</taxon>
        <taxon>Trapa</taxon>
    </lineage>
</organism>
<dbReference type="Gene3D" id="1.20.1530.20">
    <property type="match status" value="1"/>
</dbReference>
<dbReference type="InterPro" id="IPR057290">
    <property type="entry name" value="CHX17_C"/>
</dbReference>
<keyword evidence="15" id="KW-1185">Reference proteome</keyword>
<dbReference type="Gene3D" id="3.40.50.12370">
    <property type="match status" value="1"/>
</dbReference>
<dbReference type="Pfam" id="PF23256">
    <property type="entry name" value="CHX17_2nd"/>
    <property type="match status" value="1"/>
</dbReference>
<feature type="transmembrane region" description="Helical" evidence="10">
    <location>
        <begin position="354"/>
        <end position="376"/>
    </location>
</feature>
<dbReference type="PANTHER" id="PTHR32468">
    <property type="entry name" value="CATION/H + ANTIPORTER"/>
    <property type="match status" value="1"/>
</dbReference>
<dbReference type="Proteomes" id="UP001345219">
    <property type="component" value="Chromosome 15"/>
</dbReference>
<dbReference type="GO" id="GO:0012505">
    <property type="term" value="C:endomembrane system"/>
    <property type="evidence" value="ECO:0007669"/>
    <property type="project" value="TreeGrafter"/>
</dbReference>
<evidence type="ECO:0000256" key="9">
    <source>
        <dbReference type="ARBA" id="ARBA00038341"/>
    </source>
</evidence>
<evidence type="ECO:0000256" key="4">
    <source>
        <dbReference type="ARBA" id="ARBA00022692"/>
    </source>
</evidence>
<evidence type="ECO:0000256" key="1">
    <source>
        <dbReference type="ARBA" id="ARBA00004141"/>
    </source>
</evidence>
<dbReference type="InterPro" id="IPR050794">
    <property type="entry name" value="CPA2_transporter"/>
</dbReference>
<accession>A0AAN7Q748</accession>
<dbReference type="InterPro" id="IPR038770">
    <property type="entry name" value="Na+/solute_symporter_sf"/>
</dbReference>
<keyword evidence="6 10" id="KW-1133">Transmembrane helix</keyword>
<keyword evidence="4 10" id="KW-0812">Transmembrane</keyword>
<feature type="transmembrane region" description="Helical" evidence="10">
    <location>
        <begin position="388"/>
        <end position="409"/>
    </location>
</feature>
<evidence type="ECO:0000256" key="3">
    <source>
        <dbReference type="ARBA" id="ARBA00022538"/>
    </source>
</evidence>
<evidence type="ECO:0000259" key="11">
    <source>
        <dbReference type="Pfam" id="PF00999"/>
    </source>
</evidence>
<keyword evidence="5" id="KW-0630">Potassium</keyword>
<reference evidence="14 15" key="1">
    <citation type="journal article" date="2023" name="Hortic Res">
        <title>Pangenome of water caltrop reveals structural variations and asymmetric subgenome divergence after allopolyploidization.</title>
        <authorList>
            <person name="Zhang X."/>
            <person name="Chen Y."/>
            <person name="Wang L."/>
            <person name="Yuan Y."/>
            <person name="Fang M."/>
            <person name="Shi L."/>
            <person name="Lu R."/>
            <person name="Comes H.P."/>
            <person name="Ma Y."/>
            <person name="Chen Y."/>
            <person name="Huang G."/>
            <person name="Zhou Y."/>
            <person name="Zheng Z."/>
            <person name="Qiu Y."/>
        </authorList>
    </citation>
    <scope>NUCLEOTIDE SEQUENCE [LARGE SCALE GENOMIC DNA]</scope>
    <source>
        <tissue evidence="14">Roots</tissue>
    </source>
</reference>
<feature type="domain" description="Cation/H(+) antiporter central" evidence="12">
    <location>
        <begin position="499"/>
        <end position="631"/>
    </location>
</feature>
<evidence type="ECO:0000313" key="14">
    <source>
        <dbReference type="EMBL" id="KAK4758030.1"/>
    </source>
</evidence>
<keyword evidence="7" id="KW-0406">Ion transport</keyword>
<name>A0AAN7Q748_9MYRT</name>
<keyword evidence="8 10" id="KW-0472">Membrane</keyword>